<evidence type="ECO:0000259" key="5">
    <source>
        <dbReference type="Pfam" id="PF10551"/>
    </source>
</evidence>
<evidence type="ECO:0000313" key="7">
    <source>
        <dbReference type="Proteomes" id="UP000807504"/>
    </source>
</evidence>
<accession>A0A8T0F236</accession>
<dbReference type="GO" id="GO:0008270">
    <property type="term" value="F:zinc ion binding"/>
    <property type="evidence" value="ECO:0007669"/>
    <property type="project" value="UniProtKB-KW"/>
</dbReference>
<dbReference type="InterPro" id="IPR007588">
    <property type="entry name" value="Znf_FLYWCH"/>
</dbReference>
<feature type="domain" description="MULE transposase" evidence="5">
    <location>
        <begin position="188"/>
        <end position="283"/>
    </location>
</feature>
<dbReference type="Gene3D" id="2.20.25.240">
    <property type="match status" value="1"/>
</dbReference>
<keyword evidence="3" id="KW-0862">Zinc</keyword>
<evidence type="ECO:0000256" key="1">
    <source>
        <dbReference type="ARBA" id="ARBA00022723"/>
    </source>
</evidence>
<evidence type="ECO:0008006" key="8">
    <source>
        <dbReference type="Google" id="ProtNLM"/>
    </source>
</evidence>
<comment type="caution">
    <text evidence="6">The sequence shown here is derived from an EMBL/GenBank/DDBJ whole genome shotgun (WGS) entry which is preliminary data.</text>
</comment>
<reference evidence="6" key="2">
    <citation type="submission" date="2020-06" db="EMBL/GenBank/DDBJ databases">
        <authorList>
            <person name="Sheffer M."/>
        </authorList>
    </citation>
    <scope>NUCLEOTIDE SEQUENCE</scope>
</reference>
<feature type="domain" description="FLYWCH-type" evidence="4">
    <location>
        <begin position="7"/>
        <end position="64"/>
    </location>
</feature>
<evidence type="ECO:0000256" key="3">
    <source>
        <dbReference type="ARBA" id="ARBA00022833"/>
    </source>
</evidence>
<name>A0A8T0F236_ARGBR</name>
<proteinExistence type="predicted"/>
<dbReference type="Pfam" id="PF04500">
    <property type="entry name" value="FLYWCH"/>
    <property type="match status" value="1"/>
</dbReference>
<protein>
    <recommendedName>
        <fullName evidence="8">MULE transposase domain-containing protein</fullName>
    </recommendedName>
</protein>
<keyword evidence="7" id="KW-1185">Reference proteome</keyword>
<reference evidence="6" key="1">
    <citation type="journal article" date="2020" name="bioRxiv">
        <title>Chromosome-level reference genome of the European wasp spider Argiope bruennichi: a resource for studies on range expansion and evolutionary adaptation.</title>
        <authorList>
            <person name="Sheffer M.M."/>
            <person name="Hoppe A."/>
            <person name="Krehenwinkel H."/>
            <person name="Uhl G."/>
            <person name="Kuss A.W."/>
            <person name="Jensen L."/>
            <person name="Jensen C."/>
            <person name="Gillespie R.G."/>
            <person name="Hoff K.J."/>
            <person name="Prost S."/>
        </authorList>
    </citation>
    <scope>NUCLEOTIDE SEQUENCE</scope>
</reference>
<dbReference type="Pfam" id="PF10551">
    <property type="entry name" value="MULE"/>
    <property type="match status" value="1"/>
</dbReference>
<dbReference type="AlphaFoldDB" id="A0A8T0F236"/>
<keyword evidence="1" id="KW-0479">Metal-binding</keyword>
<dbReference type="Proteomes" id="UP000807504">
    <property type="component" value="Unassembled WGS sequence"/>
</dbReference>
<dbReference type="EMBL" id="JABXBU010000030">
    <property type="protein sequence ID" value="KAF8785187.1"/>
    <property type="molecule type" value="Genomic_DNA"/>
</dbReference>
<keyword evidence="2" id="KW-0863">Zinc-finger</keyword>
<evidence type="ECO:0000256" key="2">
    <source>
        <dbReference type="ARBA" id="ARBA00022771"/>
    </source>
</evidence>
<sequence>MEVLDLIKTSKNKDSAIFDGYRYRLHRTNKQNISSWLCMKEKSPNCRGTLISKDGKVLHVSSHNCKPDVAATEIAKKLCTVKKRVREEGSSISKIYMQEMSPLFHRGHDYAGSIPTLSAIRRQLNRIRQKDQGAILEPKISQDIILDDDIIMDDGSGFLLDDVNSDNRILIFASSKGRNTLKNNKHFLMDGTFKSCSMQFCQIYTIHAVLTKSNQEDRTIVPIVFSLLPRKNSETYSKLFTVLKDAGWNPYSITMDFEAAVLKELERLFPSVKISGCNFYFNQCLWRQVQSLGLVQEYKENDEIRLHVRMCAALAHLPEDDIEDGWLSIQETSPLQSKLQQFYDYFVKEWLDNSVISTSMWNML</sequence>
<organism evidence="6 7">
    <name type="scientific">Argiope bruennichi</name>
    <name type="common">Wasp spider</name>
    <name type="synonym">Aranea bruennichi</name>
    <dbReference type="NCBI Taxonomy" id="94029"/>
    <lineage>
        <taxon>Eukaryota</taxon>
        <taxon>Metazoa</taxon>
        <taxon>Ecdysozoa</taxon>
        <taxon>Arthropoda</taxon>
        <taxon>Chelicerata</taxon>
        <taxon>Arachnida</taxon>
        <taxon>Araneae</taxon>
        <taxon>Araneomorphae</taxon>
        <taxon>Entelegynae</taxon>
        <taxon>Araneoidea</taxon>
        <taxon>Araneidae</taxon>
        <taxon>Argiope</taxon>
    </lineage>
</organism>
<dbReference type="InterPro" id="IPR018289">
    <property type="entry name" value="MULE_transposase_dom"/>
</dbReference>
<evidence type="ECO:0000259" key="4">
    <source>
        <dbReference type="Pfam" id="PF04500"/>
    </source>
</evidence>
<gene>
    <name evidence="6" type="ORF">HNY73_010761</name>
</gene>
<evidence type="ECO:0000313" key="6">
    <source>
        <dbReference type="EMBL" id="KAF8785187.1"/>
    </source>
</evidence>